<keyword evidence="1" id="KW-0812">Transmembrane</keyword>
<proteinExistence type="predicted"/>
<evidence type="ECO:0000256" key="1">
    <source>
        <dbReference type="SAM" id="Phobius"/>
    </source>
</evidence>
<keyword evidence="1" id="KW-0472">Membrane</keyword>
<evidence type="ECO:0000313" key="2">
    <source>
        <dbReference type="EMBL" id="KKO76087.1"/>
    </source>
</evidence>
<protein>
    <submittedName>
        <fullName evidence="2">Target snare coiled-coil region</fullName>
    </submittedName>
</protein>
<feature type="transmembrane region" description="Helical" evidence="1">
    <location>
        <begin position="69"/>
        <end position="85"/>
    </location>
</feature>
<dbReference type="RefSeq" id="XP_024331829.1">
    <property type="nucleotide sequence ID" value="XM_024476306.1"/>
</dbReference>
<dbReference type="Proteomes" id="UP000034350">
    <property type="component" value="Unassembled WGS sequence"/>
</dbReference>
<accession>A0A0F9YUF1</accession>
<evidence type="ECO:0000313" key="3">
    <source>
        <dbReference type="Proteomes" id="UP000034350"/>
    </source>
</evidence>
<keyword evidence="1" id="KW-1133">Transmembrane helix</keyword>
<dbReference type="EMBL" id="JPQZ01000007">
    <property type="protein sequence ID" value="KKO76087.1"/>
    <property type="molecule type" value="Genomic_DNA"/>
</dbReference>
<dbReference type="GeneID" id="36321259"/>
<reference evidence="2 3" key="1">
    <citation type="journal article" date="2015" name="Environ. Microbiol.">
        <title>Genome analyses suggest the presence of polyploidy and recent human-driven expansions in eight global populations of the honeybee pathogen Nosema ceranae.</title>
        <authorList>
            <person name="Pelin A."/>
            <person name="Selman M."/>
            <person name="Aris-Brosou S."/>
            <person name="Farinelli L."/>
            <person name="Corradi N."/>
        </authorList>
    </citation>
    <scope>NUCLEOTIDE SEQUENCE [LARGE SCALE GENOMIC DNA]</scope>
    <source>
        <strain evidence="2 3">PA08 1199</strain>
    </source>
</reference>
<name>A0A0F9YUF1_9MICR</name>
<gene>
    <name evidence="2" type="ORF">AAJ76_700072944</name>
</gene>
<dbReference type="Gene3D" id="1.20.5.110">
    <property type="match status" value="1"/>
</dbReference>
<sequence>MKQEEIKLEKTSKKIKSVVIELSDKLNQQELLIESIENETRKNSGLMFQNLQNFQKLLDSMNRDPRNKIIFFLLITAVILVFYLLY</sequence>
<organism evidence="2 3">
    <name type="scientific">Vairimorpha ceranae</name>
    <dbReference type="NCBI Taxonomy" id="40302"/>
    <lineage>
        <taxon>Eukaryota</taxon>
        <taxon>Fungi</taxon>
        <taxon>Fungi incertae sedis</taxon>
        <taxon>Microsporidia</taxon>
        <taxon>Nosematidae</taxon>
        <taxon>Vairimorpha</taxon>
    </lineage>
</organism>
<keyword evidence="3" id="KW-1185">Reference proteome</keyword>
<dbReference type="OrthoDB" id="2190142at2759"/>
<comment type="caution">
    <text evidence="2">The sequence shown here is derived from an EMBL/GenBank/DDBJ whole genome shotgun (WGS) entry which is preliminary data.</text>
</comment>
<dbReference type="AlphaFoldDB" id="A0A0F9YUF1"/>
<dbReference type="VEuPathDB" id="MicrosporidiaDB:AAJ76_700072944"/>